<dbReference type="HOGENOM" id="CLU_196249_0_0_1"/>
<reference evidence="1 2" key="1">
    <citation type="journal article" date="2007" name="Nature">
        <title>Evolution of genes and genomes on the Drosophila phylogeny.</title>
        <authorList>
            <consortium name="Drosophila 12 Genomes Consortium"/>
            <person name="Clark A.G."/>
            <person name="Eisen M.B."/>
            <person name="Smith D.R."/>
            <person name="Bergman C.M."/>
            <person name="Oliver B."/>
            <person name="Markow T.A."/>
            <person name="Kaufman T.C."/>
            <person name="Kellis M."/>
            <person name="Gelbart W."/>
            <person name="Iyer V.N."/>
            <person name="Pollard D.A."/>
            <person name="Sackton T.B."/>
            <person name="Larracuente A.M."/>
            <person name="Singh N.D."/>
            <person name="Abad J.P."/>
            <person name="Abt D.N."/>
            <person name="Adryan B."/>
            <person name="Aguade M."/>
            <person name="Akashi H."/>
            <person name="Anderson W.W."/>
            <person name="Aquadro C.F."/>
            <person name="Ardell D.H."/>
            <person name="Arguello R."/>
            <person name="Artieri C.G."/>
            <person name="Barbash D.A."/>
            <person name="Barker D."/>
            <person name="Barsanti P."/>
            <person name="Batterham P."/>
            <person name="Batzoglou S."/>
            <person name="Begun D."/>
            <person name="Bhutkar A."/>
            <person name="Blanco E."/>
            <person name="Bosak S.A."/>
            <person name="Bradley R.K."/>
            <person name="Brand A.D."/>
            <person name="Brent M.R."/>
            <person name="Brooks A.N."/>
            <person name="Brown R.H."/>
            <person name="Butlin R.K."/>
            <person name="Caggese C."/>
            <person name="Calvi B.R."/>
            <person name="Bernardo de Carvalho A."/>
            <person name="Caspi A."/>
            <person name="Castrezana S."/>
            <person name="Celniker S.E."/>
            <person name="Chang J.L."/>
            <person name="Chapple C."/>
            <person name="Chatterji S."/>
            <person name="Chinwalla A."/>
            <person name="Civetta A."/>
            <person name="Clifton S.W."/>
            <person name="Comeron J.M."/>
            <person name="Costello J.C."/>
            <person name="Coyne J.A."/>
            <person name="Daub J."/>
            <person name="David R.G."/>
            <person name="Delcher A.L."/>
            <person name="Delehaunty K."/>
            <person name="Do C.B."/>
            <person name="Ebling H."/>
            <person name="Edwards K."/>
            <person name="Eickbush T."/>
            <person name="Evans J.D."/>
            <person name="Filipski A."/>
            <person name="Findeiss S."/>
            <person name="Freyhult E."/>
            <person name="Fulton L."/>
            <person name="Fulton R."/>
            <person name="Garcia A.C."/>
            <person name="Gardiner A."/>
            <person name="Garfield D.A."/>
            <person name="Garvin B.E."/>
            <person name="Gibson G."/>
            <person name="Gilbert D."/>
            <person name="Gnerre S."/>
            <person name="Godfrey J."/>
            <person name="Good R."/>
            <person name="Gotea V."/>
            <person name="Gravely B."/>
            <person name="Greenberg A.J."/>
            <person name="Griffiths-Jones S."/>
            <person name="Gross S."/>
            <person name="Guigo R."/>
            <person name="Gustafson E.A."/>
            <person name="Haerty W."/>
            <person name="Hahn M.W."/>
            <person name="Halligan D.L."/>
            <person name="Halpern A.L."/>
            <person name="Halter G.M."/>
            <person name="Han M.V."/>
            <person name="Heger A."/>
            <person name="Hillier L."/>
            <person name="Hinrichs A.S."/>
            <person name="Holmes I."/>
            <person name="Hoskins R.A."/>
            <person name="Hubisz M.J."/>
            <person name="Hultmark D."/>
            <person name="Huntley M.A."/>
            <person name="Jaffe D.B."/>
            <person name="Jagadeeshan S."/>
            <person name="Jeck W.R."/>
            <person name="Johnson J."/>
            <person name="Jones C.D."/>
            <person name="Jordan W.C."/>
            <person name="Karpen G.H."/>
            <person name="Kataoka E."/>
            <person name="Keightley P.D."/>
            <person name="Kheradpour P."/>
            <person name="Kirkness E.F."/>
            <person name="Koerich L.B."/>
            <person name="Kristiansen K."/>
            <person name="Kudrna D."/>
            <person name="Kulathinal R.J."/>
            <person name="Kumar S."/>
            <person name="Kwok R."/>
            <person name="Lander E."/>
            <person name="Langley C.H."/>
            <person name="Lapoint R."/>
            <person name="Lazzaro B.P."/>
            <person name="Lee S.J."/>
            <person name="Levesque L."/>
            <person name="Li R."/>
            <person name="Lin C.F."/>
            <person name="Lin M.F."/>
            <person name="Lindblad-Toh K."/>
            <person name="Llopart A."/>
            <person name="Long M."/>
            <person name="Low L."/>
            <person name="Lozovsky E."/>
            <person name="Lu J."/>
            <person name="Luo M."/>
            <person name="Machado C.A."/>
            <person name="Makalowski W."/>
            <person name="Marzo M."/>
            <person name="Matsuda M."/>
            <person name="Matzkin L."/>
            <person name="McAllister B."/>
            <person name="McBride C.S."/>
            <person name="McKernan B."/>
            <person name="McKernan K."/>
            <person name="Mendez-Lago M."/>
            <person name="Minx P."/>
            <person name="Mollenhauer M.U."/>
            <person name="Montooth K."/>
            <person name="Mount S.M."/>
            <person name="Mu X."/>
            <person name="Myers E."/>
            <person name="Negre B."/>
            <person name="Newfeld S."/>
            <person name="Nielsen R."/>
            <person name="Noor M.A."/>
            <person name="O'Grady P."/>
            <person name="Pachter L."/>
            <person name="Papaceit M."/>
            <person name="Parisi M.J."/>
            <person name="Parisi M."/>
            <person name="Parts L."/>
            <person name="Pedersen J.S."/>
            <person name="Pesole G."/>
            <person name="Phillippy A.M."/>
            <person name="Ponting C.P."/>
            <person name="Pop M."/>
            <person name="Porcelli D."/>
            <person name="Powell J.R."/>
            <person name="Prohaska S."/>
            <person name="Pruitt K."/>
            <person name="Puig M."/>
            <person name="Quesneville H."/>
            <person name="Ram K.R."/>
            <person name="Rand D."/>
            <person name="Rasmussen M.D."/>
            <person name="Reed L.K."/>
            <person name="Reenan R."/>
            <person name="Reily A."/>
            <person name="Remington K.A."/>
            <person name="Rieger T.T."/>
            <person name="Ritchie M.G."/>
            <person name="Robin C."/>
            <person name="Rogers Y.H."/>
            <person name="Rohde C."/>
            <person name="Rozas J."/>
            <person name="Rubenfield M.J."/>
            <person name="Ruiz A."/>
            <person name="Russo S."/>
            <person name="Salzberg S.L."/>
            <person name="Sanchez-Gracia A."/>
            <person name="Saranga D.J."/>
            <person name="Sato H."/>
            <person name="Schaeffer S.W."/>
            <person name="Schatz M.C."/>
            <person name="Schlenke T."/>
            <person name="Schwartz R."/>
            <person name="Segarra C."/>
            <person name="Singh R.S."/>
            <person name="Sirot L."/>
            <person name="Sirota M."/>
            <person name="Sisneros N.B."/>
            <person name="Smith C.D."/>
            <person name="Smith T.F."/>
            <person name="Spieth J."/>
            <person name="Stage D.E."/>
            <person name="Stark A."/>
            <person name="Stephan W."/>
            <person name="Strausberg R.L."/>
            <person name="Strempel S."/>
            <person name="Sturgill D."/>
            <person name="Sutton G."/>
            <person name="Sutton G.G."/>
            <person name="Tao W."/>
            <person name="Teichmann S."/>
            <person name="Tobari Y.N."/>
            <person name="Tomimura Y."/>
            <person name="Tsolas J.M."/>
            <person name="Valente V.L."/>
            <person name="Venter E."/>
            <person name="Venter J.C."/>
            <person name="Vicario S."/>
            <person name="Vieira F.G."/>
            <person name="Vilella A.J."/>
            <person name="Villasante A."/>
            <person name="Walenz B."/>
            <person name="Wang J."/>
            <person name="Wasserman M."/>
            <person name="Watts T."/>
            <person name="Wilson D."/>
            <person name="Wilson R.K."/>
            <person name="Wing R.A."/>
            <person name="Wolfner M.F."/>
            <person name="Wong A."/>
            <person name="Wong G.K."/>
            <person name="Wu C.I."/>
            <person name="Wu G."/>
            <person name="Yamamoto D."/>
            <person name="Yang H.P."/>
            <person name="Yang S.P."/>
            <person name="Yorke J.A."/>
            <person name="Yoshida K."/>
            <person name="Zdobnov E."/>
            <person name="Zhang P."/>
            <person name="Zhang Y."/>
            <person name="Zimin A.V."/>
            <person name="Baldwin J."/>
            <person name="Abdouelleil A."/>
            <person name="Abdulkadir J."/>
            <person name="Abebe A."/>
            <person name="Abera B."/>
            <person name="Abreu J."/>
            <person name="Acer S.C."/>
            <person name="Aftuck L."/>
            <person name="Alexander A."/>
            <person name="An P."/>
            <person name="Anderson E."/>
            <person name="Anderson S."/>
            <person name="Arachi H."/>
            <person name="Azer M."/>
            <person name="Bachantsang P."/>
            <person name="Barry A."/>
            <person name="Bayul T."/>
            <person name="Berlin A."/>
            <person name="Bessette D."/>
            <person name="Bloom T."/>
            <person name="Blye J."/>
            <person name="Boguslavskiy L."/>
            <person name="Bonnet C."/>
            <person name="Boukhgalter B."/>
            <person name="Bourzgui I."/>
            <person name="Brown A."/>
            <person name="Cahill P."/>
            <person name="Channer S."/>
            <person name="Cheshatsang Y."/>
            <person name="Chuda L."/>
            <person name="Citroen M."/>
            <person name="Collymore A."/>
            <person name="Cooke P."/>
            <person name="Costello M."/>
            <person name="D'Aco K."/>
            <person name="Daza R."/>
            <person name="De Haan G."/>
            <person name="DeGray S."/>
            <person name="DeMaso C."/>
            <person name="Dhargay N."/>
            <person name="Dooley K."/>
            <person name="Dooley E."/>
            <person name="Doricent M."/>
            <person name="Dorje P."/>
            <person name="Dorjee K."/>
            <person name="Dupes A."/>
            <person name="Elong R."/>
            <person name="Falk J."/>
            <person name="Farina A."/>
            <person name="Faro S."/>
            <person name="Ferguson D."/>
            <person name="Fisher S."/>
            <person name="Foley C.D."/>
            <person name="Franke A."/>
            <person name="Friedrich D."/>
            <person name="Gadbois L."/>
            <person name="Gearin G."/>
            <person name="Gearin C.R."/>
            <person name="Giannoukos G."/>
            <person name="Goode T."/>
            <person name="Graham J."/>
            <person name="Grandbois E."/>
            <person name="Grewal S."/>
            <person name="Gyaltsen K."/>
            <person name="Hafez N."/>
            <person name="Hagos B."/>
            <person name="Hall J."/>
            <person name="Henson C."/>
            <person name="Hollinger A."/>
            <person name="Honan T."/>
            <person name="Huard M.D."/>
            <person name="Hughes L."/>
            <person name="Hurhula B."/>
            <person name="Husby M.E."/>
            <person name="Kamat A."/>
            <person name="Kanga B."/>
            <person name="Kashin S."/>
            <person name="Khazanovich D."/>
            <person name="Kisner P."/>
            <person name="Lance K."/>
            <person name="Lara M."/>
            <person name="Lee W."/>
            <person name="Lennon N."/>
            <person name="Letendre F."/>
            <person name="LeVine R."/>
            <person name="Lipovsky A."/>
            <person name="Liu X."/>
            <person name="Liu J."/>
            <person name="Liu S."/>
            <person name="Lokyitsang T."/>
            <person name="Lokyitsang Y."/>
            <person name="Lubonja R."/>
            <person name="Lui A."/>
            <person name="MacDonald P."/>
            <person name="Magnisalis V."/>
            <person name="Maru K."/>
            <person name="Matthews C."/>
            <person name="McCusker W."/>
            <person name="McDonough S."/>
            <person name="Mehta T."/>
            <person name="Meldrim J."/>
            <person name="Meneus L."/>
            <person name="Mihai O."/>
            <person name="Mihalev A."/>
            <person name="Mihova T."/>
            <person name="Mittelman R."/>
            <person name="Mlenga V."/>
            <person name="Montmayeur A."/>
            <person name="Mulrain L."/>
            <person name="Navidi A."/>
            <person name="Naylor J."/>
            <person name="Negash T."/>
            <person name="Nguyen T."/>
            <person name="Nguyen N."/>
            <person name="Nicol R."/>
            <person name="Norbu C."/>
            <person name="Norbu N."/>
            <person name="Novod N."/>
            <person name="O'Neill B."/>
            <person name="Osman S."/>
            <person name="Markiewicz E."/>
            <person name="Oyono O.L."/>
            <person name="Patti C."/>
            <person name="Phunkhang P."/>
            <person name="Pierre F."/>
            <person name="Priest M."/>
            <person name="Raghuraman S."/>
            <person name="Rege F."/>
            <person name="Reyes R."/>
            <person name="Rise C."/>
            <person name="Rogov P."/>
            <person name="Ross K."/>
            <person name="Ryan E."/>
            <person name="Settipalli S."/>
            <person name="Shea T."/>
            <person name="Sherpa N."/>
            <person name="Shi L."/>
            <person name="Shih D."/>
            <person name="Sparrow T."/>
            <person name="Spaulding J."/>
            <person name="Stalker J."/>
            <person name="Stange-Thomann N."/>
            <person name="Stavropoulos S."/>
            <person name="Stone C."/>
            <person name="Strader C."/>
            <person name="Tesfaye S."/>
            <person name="Thomson T."/>
            <person name="Thoulutsang Y."/>
            <person name="Thoulutsang D."/>
            <person name="Topham K."/>
            <person name="Topping I."/>
            <person name="Tsamla T."/>
            <person name="Vassiliev H."/>
            <person name="Vo A."/>
            <person name="Wangchuk T."/>
            <person name="Wangdi T."/>
            <person name="Weiand M."/>
            <person name="Wilkinson J."/>
            <person name="Wilson A."/>
            <person name="Yadav S."/>
            <person name="Young G."/>
            <person name="Yu Q."/>
            <person name="Zembek L."/>
            <person name="Zhong D."/>
            <person name="Zimmer A."/>
            <person name="Zwirko Z."/>
            <person name="Jaffe D.B."/>
            <person name="Alvarez P."/>
            <person name="Brockman W."/>
            <person name="Butler J."/>
            <person name="Chin C."/>
            <person name="Gnerre S."/>
            <person name="Grabherr M."/>
            <person name="Kleber M."/>
            <person name="Mauceli E."/>
            <person name="MacCallum I."/>
        </authorList>
    </citation>
    <scope>NUCLEOTIDE SEQUENCE [LARGE SCALE GENOMIC DNA]</scope>
    <source>
        <strain evidence="2">MSH-3 / Tucson 14011-0111.49</strain>
    </source>
</reference>
<keyword evidence="2" id="KW-1185">Reference proteome</keyword>
<dbReference type="EMBL" id="CH479182">
    <property type="protein sequence ID" value="EDW34599.1"/>
    <property type="molecule type" value="Genomic_DNA"/>
</dbReference>
<gene>
    <name evidence="1" type="primary">Dper\GL21490</name>
    <name evidence="1" type="ORF">Dper_GL21490</name>
</gene>
<dbReference type="AlphaFoldDB" id="B4GDT8"/>
<dbReference type="PhylomeDB" id="B4GDT8"/>
<dbReference type="Pfam" id="PF06477">
    <property type="entry name" value="DUF1091"/>
    <property type="match status" value="1"/>
</dbReference>
<sequence length="80" mass="9515">MRKQNVPVAKLIFGLFEEFTNINHSCPFVVIKDLYLKPELLRLPLPTGDYMLALRWFFEKRQVSDTNFSFVFIEDLMKSK</sequence>
<name>B4GDT8_DROPE</name>
<dbReference type="PANTHER" id="PTHR20898:SF0">
    <property type="entry name" value="DAEDALUS ON 3-RELATED"/>
    <property type="match status" value="1"/>
</dbReference>
<dbReference type="OMA" id="YLSTDIM"/>
<proteinExistence type="predicted"/>
<evidence type="ECO:0000313" key="1">
    <source>
        <dbReference type="EMBL" id="EDW34599.1"/>
    </source>
</evidence>
<organism evidence="2">
    <name type="scientific">Drosophila persimilis</name>
    <name type="common">Fruit fly</name>
    <dbReference type="NCBI Taxonomy" id="7234"/>
    <lineage>
        <taxon>Eukaryota</taxon>
        <taxon>Metazoa</taxon>
        <taxon>Ecdysozoa</taxon>
        <taxon>Arthropoda</taxon>
        <taxon>Hexapoda</taxon>
        <taxon>Insecta</taxon>
        <taxon>Pterygota</taxon>
        <taxon>Neoptera</taxon>
        <taxon>Endopterygota</taxon>
        <taxon>Diptera</taxon>
        <taxon>Brachycera</taxon>
        <taxon>Muscomorpha</taxon>
        <taxon>Ephydroidea</taxon>
        <taxon>Drosophilidae</taxon>
        <taxon>Drosophila</taxon>
        <taxon>Sophophora</taxon>
    </lineage>
</organism>
<dbReference type="Proteomes" id="UP000008744">
    <property type="component" value="Unassembled WGS sequence"/>
</dbReference>
<dbReference type="PANTHER" id="PTHR20898">
    <property type="entry name" value="DAEDALUS ON 3-RELATED-RELATED"/>
    <property type="match status" value="1"/>
</dbReference>
<dbReference type="OrthoDB" id="7940892at2759"/>
<protein>
    <submittedName>
        <fullName evidence="1">GL21490</fullName>
    </submittedName>
</protein>
<evidence type="ECO:0000313" key="2">
    <source>
        <dbReference type="Proteomes" id="UP000008744"/>
    </source>
</evidence>
<accession>B4GDT8</accession>
<dbReference type="InterPro" id="IPR010512">
    <property type="entry name" value="DUF1091"/>
</dbReference>